<dbReference type="EMBL" id="JACAZI010000019">
    <property type="protein sequence ID" value="KAF7340278.1"/>
    <property type="molecule type" value="Genomic_DNA"/>
</dbReference>
<reference evidence="1" key="1">
    <citation type="submission" date="2020-05" db="EMBL/GenBank/DDBJ databases">
        <title>Mycena genomes resolve the evolution of fungal bioluminescence.</title>
        <authorList>
            <person name="Tsai I.J."/>
        </authorList>
    </citation>
    <scope>NUCLEOTIDE SEQUENCE</scope>
    <source>
        <strain evidence="1">CCC161011</strain>
    </source>
</reference>
<organism evidence="1 2">
    <name type="scientific">Mycena venus</name>
    <dbReference type="NCBI Taxonomy" id="2733690"/>
    <lineage>
        <taxon>Eukaryota</taxon>
        <taxon>Fungi</taxon>
        <taxon>Dikarya</taxon>
        <taxon>Basidiomycota</taxon>
        <taxon>Agaricomycotina</taxon>
        <taxon>Agaricomycetes</taxon>
        <taxon>Agaricomycetidae</taxon>
        <taxon>Agaricales</taxon>
        <taxon>Marasmiineae</taxon>
        <taxon>Mycenaceae</taxon>
        <taxon>Mycena</taxon>
    </lineage>
</organism>
<comment type="caution">
    <text evidence="1">The sequence shown here is derived from an EMBL/GenBank/DDBJ whole genome shotgun (WGS) entry which is preliminary data.</text>
</comment>
<dbReference type="Proteomes" id="UP000620124">
    <property type="component" value="Unassembled WGS sequence"/>
</dbReference>
<protein>
    <submittedName>
        <fullName evidence="1">Uncharacterized protein</fullName>
    </submittedName>
</protein>
<evidence type="ECO:0000313" key="2">
    <source>
        <dbReference type="Proteomes" id="UP000620124"/>
    </source>
</evidence>
<accession>A0A8H6XF38</accession>
<evidence type="ECO:0000313" key="1">
    <source>
        <dbReference type="EMBL" id="KAF7340278.1"/>
    </source>
</evidence>
<gene>
    <name evidence="1" type="ORF">MVEN_01946800</name>
</gene>
<proteinExistence type="predicted"/>
<dbReference type="Gene3D" id="3.80.10.10">
    <property type="entry name" value="Ribonuclease Inhibitor"/>
    <property type="match status" value="1"/>
</dbReference>
<dbReference type="AlphaFoldDB" id="A0A8H6XF38"/>
<name>A0A8H6XF38_9AGAR</name>
<sequence length="315" mass="36558">MSIPEREADIYREDLPRRLPLLLVSKTFHKLALPYYYSVVHFKYPSVIPKFRHILLNHPTVGPQVHAIWGSLGQPSAQGQDQMATILSLTTRLEKFHRRQESFHHDTISPYCDSYSEEYIHRNYHEVSILSCFAFQAMAKASGSTLREFSQEVSGGRWSHCTVFDHFTQLTSLDWKGRTEFISPELHCNGLRNLTDLRIWYLNPSFLTMLESMKLPSLRRLALSKKVTDASKFLKLCGNILTELDLTLEALTALSVHFDCGYRGINLPHVTDFVLDDTKHQHLHRVKFDLAELNSRHINNWDDFRVVYGQRQSAR</sequence>
<dbReference type="InterPro" id="IPR032675">
    <property type="entry name" value="LRR_dom_sf"/>
</dbReference>
<dbReference type="OrthoDB" id="3012608at2759"/>
<keyword evidence="2" id="KW-1185">Reference proteome</keyword>